<dbReference type="EMBL" id="CACRUS010000002">
    <property type="protein sequence ID" value="VYT67101.1"/>
    <property type="molecule type" value="Genomic_DNA"/>
</dbReference>
<evidence type="ECO:0000313" key="2">
    <source>
        <dbReference type="EMBL" id="VYT67101.1"/>
    </source>
</evidence>
<reference evidence="2" key="1">
    <citation type="submission" date="2019-11" db="EMBL/GenBank/DDBJ databases">
        <authorList>
            <person name="Feng L."/>
        </authorList>
    </citation>
    <scope>NUCLEOTIDE SEQUENCE</scope>
    <source>
        <strain evidence="2">PagglomeransLFYP105</strain>
    </source>
</reference>
<accession>A0A6N2YJT1</accession>
<keyword evidence="1" id="KW-1133">Transmembrane helix</keyword>
<name>A0A6N2YJT1_ENTAG</name>
<proteinExistence type="predicted"/>
<organism evidence="2">
    <name type="scientific">Enterobacter agglomerans</name>
    <name type="common">Erwinia herbicola</name>
    <name type="synonym">Pantoea agglomerans</name>
    <dbReference type="NCBI Taxonomy" id="549"/>
    <lineage>
        <taxon>Bacteria</taxon>
        <taxon>Pseudomonadati</taxon>
        <taxon>Pseudomonadota</taxon>
        <taxon>Gammaproteobacteria</taxon>
        <taxon>Enterobacterales</taxon>
        <taxon>Erwiniaceae</taxon>
        <taxon>Pantoea</taxon>
        <taxon>Pantoea agglomerans group</taxon>
    </lineage>
</organism>
<evidence type="ECO:0000256" key="1">
    <source>
        <dbReference type="SAM" id="Phobius"/>
    </source>
</evidence>
<protein>
    <submittedName>
        <fullName evidence="2">Uncharacterized protein</fullName>
    </submittedName>
</protein>
<keyword evidence="1" id="KW-0472">Membrane</keyword>
<feature type="transmembrane region" description="Helical" evidence="1">
    <location>
        <begin position="12"/>
        <end position="35"/>
    </location>
</feature>
<dbReference type="AlphaFoldDB" id="A0A6N2YJT1"/>
<gene>
    <name evidence="2" type="ORF">PALFYP105_02202</name>
</gene>
<keyword evidence="1" id="KW-0812">Transmembrane</keyword>
<sequence>MSSVTPAEVGSFFLSLVVPITTGVVAAGFTAFFALNRFYKEKWWEKKHAAYNQLIDKLFEIKAIYSHASDFYEAEYNAGMYGRPPPKGSVDWNTFHQIKAQLHRFYVLAPISLSNNTRDLLNNFFKQDADSDHSVYEEGYPDFVAYNDMTIATQQLIDAIVLDAEKELKFK</sequence>